<dbReference type="RefSeq" id="WP_218324008.1">
    <property type="nucleotide sequence ID" value="NZ_JAEEGC010000234.1"/>
</dbReference>
<dbReference type="InterPro" id="IPR019734">
    <property type="entry name" value="TPR_rpt"/>
</dbReference>
<accession>A0A949TUX0</accession>
<keyword evidence="1" id="KW-0677">Repeat</keyword>
<protein>
    <submittedName>
        <fullName evidence="5">Tetratricopeptide repeat protein</fullName>
    </submittedName>
</protein>
<dbReference type="PROSITE" id="PS50005">
    <property type="entry name" value="TPR"/>
    <property type="match status" value="3"/>
</dbReference>
<evidence type="ECO:0000313" key="5">
    <source>
        <dbReference type="EMBL" id="MBV7276932.1"/>
    </source>
</evidence>
<evidence type="ECO:0000256" key="4">
    <source>
        <dbReference type="SAM" id="Phobius"/>
    </source>
</evidence>
<evidence type="ECO:0000256" key="1">
    <source>
        <dbReference type="ARBA" id="ARBA00022737"/>
    </source>
</evidence>
<feature type="transmembrane region" description="Helical" evidence="4">
    <location>
        <begin position="353"/>
        <end position="370"/>
    </location>
</feature>
<keyword evidence="4" id="KW-0472">Membrane</keyword>
<feature type="repeat" description="TPR" evidence="3">
    <location>
        <begin position="143"/>
        <end position="176"/>
    </location>
</feature>
<keyword evidence="2 3" id="KW-0802">TPR repeat</keyword>
<feature type="transmembrane region" description="Helical" evidence="4">
    <location>
        <begin position="16"/>
        <end position="37"/>
    </location>
</feature>
<name>A0A949TUX0_9CLOT</name>
<comment type="caution">
    <text evidence="5">The sequence shown here is derived from an EMBL/GenBank/DDBJ whole genome shotgun (WGS) entry which is preliminary data.</text>
</comment>
<organism evidence="5 6">
    <name type="scientific">Clostridium thailandense</name>
    <dbReference type="NCBI Taxonomy" id="2794346"/>
    <lineage>
        <taxon>Bacteria</taxon>
        <taxon>Bacillati</taxon>
        <taxon>Bacillota</taxon>
        <taxon>Clostridia</taxon>
        <taxon>Eubacteriales</taxon>
        <taxon>Clostridiaceae</taxon>
        <taxon>Clostridium</taxon>
    </lineage>
</organism>
<dbReference type="AlphaFoldDB" id="A0A949TUX0"/>
<dbReference type="EMBL" id="JAEEGC010000234">
    <property type="protein sequence ID" value="MBV7276932.1"/>
    <property type="molecule type" value="Genomic_DNA"/>
</dbReference>
<dbReference type="Pfam" id="PF13424">
    <property type="entry name" value="TPR_12"/>
    <property type="match status" value="1"/>
</dbReference>
<evidence type="ECO:0000313" key="6">
    <source>
        <dbReference type="Proteomes" id="UP000694308"/>
    </source>
</evidence>
<dbReference type="PROSITE" id="PS50293">
    <property type="entry name" value="TPR_REGION"/>
    <property type="match status" value="2"/>
</dbReference>
<evidence type="ECO:0000256" key="3">
    <source>
        <dbReference type="PROSITE-ProRule" id="PRU00339"/>
    </source>
</evidence>
<dbReference type="InterPro" id="IPR050498">
    <property type="entry name" value="Ycf3"/>
</dbReference>
<dbReference type="SMART" id="SM00028">
    <property type="entry name" value="TPR"/>
    <property type="match status" value="5"/>
</dbReference>
<keyword evidence="6" id="KW-1185">Reference proteome</keyword>
<reference evidence="5" key="1">
    <citation type="submission" date="2020-12" db="EMBL/GenBank/DDBJ databases">
        <title>Clostridium thailandense sp. nov., a novel acetogenic bacterium isolated from peat land soil in Thailand.</title>
        <authorList>
            <person name="Chaikitkaew S."/>
            <person name="Birkeland N.K."/>
        </authorList>
    </citation>
    <scope>NUCLEOTIDE SEQUENCE</scope>
    <source>
        <strain evidence="5">PL3</strain>
    </source>
</reference>
<keyword evidence="4" id="KW-1133">Transmembrane helix</keyword>
<keyword evidence="4" id="KW-0812">Transmembrane</keyword>
<proteinExistence type="predicted"/>
<dbReference type="Pfam" id="PF13431">
    <property type="entry name" value="TPR_17"/>
    <property type="match status" value="1"/>
</dbReference>
<sequence>MLLFAVIVIAYKKSELAFWGFLTLFLIFLLIIAYITIRNFKVLNKGAYLVNKGNAKKAIDLFSRYLERSTKTVKALPLAYRGMVYLRIRKFDLSLQDLVESCKIKKLPLINIVKAGVLYTELKQYDKALKYFLMAVELKPKSSSAYTNLGWFYLHTNEYERAIETLSRAIELANGKILAKSINLCNAYVNLGIVYIKLKKYDKADEVLSKALKINLKVSDTLIKANIYKRYAYLQKMIGNIQLSRDYALKAIEMDPYEFLSYKILAEINLIQDNYDGFYKNFEIFLEKKGLNIDDEDIEDEIYEKVKNDEKFQLLIQNRGSKVNYNDLNTSINDEEIFFYKSNMKQDSKNKKIIIILIFLLIIEIINLLMTNKQPAKIHIKKYERSSTVKKTAYIDRIYKQYNIDNSKVIVNSPKFTVSWNKTNVKVGEKIKFNATGIMQTAKVNSVKVLMIESYDDVLVGDYATQSDEITIEDLKTTNNQIKSYIFIMPENEDKVYEYDFTLTVIP</sequence>
<dbReference type="PANTHER" id="PTHR44858:SF1">
    <property type="entry name" value="UDP-N-ACETYLGLUCOSAMINE--PEPTIDE N-ACETYLGLUCOSAMINYLTRANSFERASE SPINDLY-RELATED"/>
    <property type="match status" value="1"/>
</dbReference>
<evidence type="ECO:0000256" key="2">
    <source>
        <dbReference type="ARBA" id="ARBA00022803"/>
    </source>
</evidence>
<dbReference type="PANTHER" id="PTHR44858">
    <property type="entry name" value="TETRATRICOPEPTIDE REPEAT PROTEIN 6"/>
    <property type="match status" value="1"/>
</dbReference>
<gene>
    <name evidence="5" type="ORF">I6U48_29115</name>
</gene>
<feature type="repeat" description="TPR" evidence="3">
    <location>
        <begin position="109"/>
        <end position="142"/>
    </location>
</feature>
<feature type="repeat" description="TPR" evidence="3">
    <location>
        <begin position="185"/>
        <end position="218"/>
    </location>
</feature>
<dbReference type="Proteomes" id="UP000694308">
    <property type="component" value="Unassembled WGS sequence"/>
</dbReference>